<proteinExistence type="predicted"/>
<sequence length="59" mass="6791">MNNFFSIAISVGFILTLVTVLSKTFRLSSRYERTPRELNTWSAQDQGIDPSQDELNERP</sequence>
<feature type="region of interest" description="Disordered" evidence="1">
    <location>
        <begin position="38"/>
        <end position="59"/>
    </location>
</feature>
<evidence type="ECO:0000313" key="2">
    <source>
        <dbReference type="EMBL" id="CAB4684370.1"/>
    </source>
</evidence>
<evidence type="ECO:0000256" key="1">
    <source>
        <dbReference type="SAM" id="MobiDB-lite"/>
    </source>
</evidence>
<reference evidence="2" key="1">
    <citation type="submission" date="2020-05" db="EMBL/GenBank/DDBJ databases">
        <authorList>
            <person name="Chiriac C."/>
            <person name="Salcher M."/>
            <person name="Ghai R."/>
            <person name="Kavagutti S V."/>
        </authorList>
    </citation>
    <scope>NUCLEOTIDE SEQUENCE</scope>
</reference>
<name>A0A6J6NCP8_9ZZZZ</name>
<organism evidence="2">
    <name type="scientific">freshwater metagenome</name>
    <dbReference type="NCBI Taxonomy" id="449393"/>
    <lineage>
        <taxon>unclassified sequences</taxon>
        <taxon>metagenomes</taxon>
        <taxon>ecological metagenomes</taxon>
    </lineage>
</organism>
<protein>
    <submittedName>
        <fullName evidence="2">Unannotated protein</fullName>
    </submittedName>
</protein>
<dbReference type="AlphaFoldDB" id="A0A6J6NCP8"/>
<dbReference type="EMBL" id="CAEZXG010000057">
    <property type="protein sequence ID" value="CAB4684370.1"/>
    <property type="molecule type" value="Genomic_DNA"/>
</dbReference>
<dbReference type="EMBL" id="CAFABF010000003">
    <property type="protein sequence ID" value="CAB4818586.1"/>
    <property type="molecule type" value="Genomic_DNA"/>
</dbReference>
<accession>A0A6J6NCP8</accession>
<evidence type="ECO:0000313" key="3">
    <source>
        <dbReference type="EMBL" id="CAB4818586.1"/>
    </source>
</evidence>
<gene>
    <name evidence="2" type="ORF">UFOPK2359_00898</name>
    <name evidence="3" type="ORF">UFOPK3167_00133</name>
</gene>